<evidence type="ECO:0000313" key="3">
    <source>
        <dbReference type="EMBL" id="SFG38305.1"/>
    </source>
</evidence>
<dbReference type="GO" id="GO:0004674">
    <property type="term" value="F:protein serine/threonine kinase activity"/>
    <property type="evidence" value="ECO:0007669"/>
    <property type="project" value="UniProtKB-KW"/>
</dbReference>
<dbReference type="Proteomes" id="UP000199337">
    <property type="component" value="Unassembled WGS sequence"/>
</dbReference>
<keyword evidence="2" id="KW-1133">Transmembrane helix</keyword>
<accession>A0A1I2RC57</accession>
<feature type="transmembrane region" description="Helical" evidence="2">
    <location>
        <begin position="48"/>
        <end position="73"/>
    </location>
</feature>
<keyword evidence="3" id="KW-0418">Kinase</keyword>
<proteinExistence type="predicted"/>
<keyword evidence="2" id="KW-0472">Membrane</keyword>
<sequence length="283" mass="31262">MPKCPMCDYDNIADNIYCGQCGYRLGTGAGSSLNQALYKIKTANLKSVIGTAGLLLLLFAAGFGIANSALFLAMGGRQDNRAALEDTTGAQPVKKIAPEQNGVQESFNQEDQEEIQTENQTESQEASQEENKTEDNSGKKKGQLKKKIDYKKYQNKRFGFSIDYPRDFEKGEPPANGDGMVFTSPDGQAKLMAFGSNNPEGSSLQDVLQASKKSAQTEIAYQKVGSSYFVLSWQKDSSIYYLKSFVGRDSTNTFIFSYPRDEKDYYDPITIHLEPSFKPGALQ</sequence>
<gene>
    <name evidence="3" type="ORF">SAMN05660649_01504</name>
</gene>
<feature type="compositionally biased region" description="Basic and acidic residues" evidence="1">
    <location>
        <begin position="129"/>
        <end position="138"/>
    </location>
</feature>
<feature type="compositionally biased region" description="Polar residues" evidence="1">
    <location>
        <begin position="117"/>
        <end position="126"/>
    </location>
</feature>
<dbReference type="STRING" id="341036.SAMN05660649_01504"/>
<keyword evidence="4" id="KW-1185">Reference proteome</keyword>
<feature type="region of interest" description="Disordered" evidence="1">
    <location>
        <begin position="86"/>
        <end position="146"/>
    </location>
</feature>
<keyword evidence="3" id="KW-0808">Transferase</keyword>
<dbReference type="AlphaFoldDB" id="A0A1I2RC57"/>
<reference evidence="4" key="1">
    <citation type="submission" date="2016-10" db="EMBL/GenBank/DDBJ databases">
        <authorList>
            <person name="Varghese N."/>
            <person name="Submissions S."/>
        </authorList>
    </citation>
    <scope>NUCLEOTIDE SEQUENCE [LARGE SCALE GENOMIC DNA]</scope>
    <source>
        <strain evidence="4">DSM 17038</strain>
    </source>
</reference>
<organism evidence="3 4">
    <name type="scientific">Desulfotruncus arcticus DSM 17038</name>
    <dbReference type="NCBI Taxonomy" id="1121424"/>
    <lineage>
        <taxon>Bacteria</taxon>
        <taxon>Bacillati</taxon>
        <taxon>Bacillota</taxon>
        <taxon>Clostridia</taxon>
        <taxon>Eubacteriales</taxon>
        <taxon>Desulfallaceae</taxon>
        <taxon>Desulfotruncus</taxon>
    </lineage>
</organism>
<dbReference type="EMBL" id="FOOX01000004">
    <property type="protein sequence ID" value="SFG38305.1"/>
    <property type="molecule type" value="Genomic_DNA"/>
</dbReference>
<evidence type="ECO:0000256" key="2">
    <source>
        <dbReference type="SAM" id="Phobius"/>
    </source>
</evidence>
<evidence type="ECO:0000313" key="4">
    <source>
        <dbReference type="Proteomes" id="UP000199337"/>
    </source>
</evidence>
<keyword evidence="3" id="KW-0723">Serine/threonine-protein kinase</keyword>
<name>A0A1I2RC57_9FIRM</name>
<keyword evidence="2" id="KW-0812">Transmembrane</keyword>
<protein>
    <submittedName>
        <fullName evidence="3">Serine/threonine protein kinase</fullName>
    </submittedName>
</protein>
<evidence type="ECO:0000256" key="1">
    <source>
        <dbReference type="SAM" id="MobiDB-lite"/>
    </source>
</evidence>